<proteinExistence type="predicted"/>
<dbReference type="Proteomes" id="UP000236959">
    <property type="component" value="Unassembled WGS sequence"/>
</dbReference>
<name>A0A2S3UN61_9HYPH</name>
<protein>
    <submittedName>
        <fullName evidence="1">Uncharacterized protein</fullName>
    </submittedName>
</protein>
<reference evidence="1 2" key="1">
    <citation type="submission" date="2018-01" db="EMBL/GenBank/DDBJ databases">
        <title>Genomic Encyclopedia of Archaeal and Bacterial Type Strains, Phase II (KMG-II): from individual species to whole genera.</title>
        <authorList>
            <person name="Goeker M."/>
        </authorList>
    </citation>
    <scope>NUCLEOTIDE SEQUENCE [LARGE SCALE GENOMIC DNA]</scope>
    <source>
        <strain evidence="1 2">DSM 17023</strain>
    </source>
</reference>
<gene>
    <name evidence="1" type="ORF">CLV41_110156</name>
</gene>
<keyword evidence="2" id="KW-1185">Reference proteome</keyword>
<evidence type="ECO:0000313" key="1">
    <source>
        <dbReference type="EMBL" id="POF29152.1"/>
    </source>
</evidence>
<dbReference type="EMBL" id="PPCN01000010">
    <property type="protein sequence ID" value="POF29152.1"/>
    <property type="molecule type" value="Genomic_DNA"/>
</dbReference>
<sequence length="55" mass="6252">MLDIYARSFQEATRFSASTRPDPVTQRRLEAVSGNGNGSLVGWLRRFVRLLALRD</sequence>
<dbReference type="AlphaFoldDB" id="A0A2S3UN61"/>
<dbReference type="RefSeq" id="WP_170107268.1">
    <property type="nucleotide sequence ID" value="NZ_PPCN01000010.1"/>
</dbReference>
<comment type="caution">
    <text evidence="1">The sequence shown here is derived from an EMBL/GenBank/DDBJ whole genome shotgun (WGS) entry which is preliminary data.</text>
</comment>
<accession>A0A2S3UN61</accession>
<evidence type="ECO:0000313" key="2">
    <source>
        <dbReference type="Proteomes" id="UP000236959"/>
    </source>
</evidence>
<organism evidence="1 2">
    <name type="scientific">Roseibium marinum</name>
    <dbReference type="NCBI Taxonomy" id="281252"/>
    <lineage>
        <taxon>Bacteria</taxon>
        <taxon>Pseudomonadati</taxon>
        <taxon>Pseudomonadota</taxon>
        <taxon>Alphaproteobacteria</taxon>
        <taxon>Hyphomicrobiales</taxon>
        <taxon>Stappiaceae</taxon>
        <taxon>Roseibium</taxon>
    </lineage>
</organism>